<name>A0A383XR52_9GAMM</name>
<comment type="caution">
    <text evidence="1">The sequence shown here is derived from an EMBL/GenBank/DDBJ whole genome shotgun (WGS) entry which is preliminary data.</text>
</comment>
<evidence type="ECO:0008006" key="3">
    <source>
        <dbReference type="Google" id="ProtNLM"/>
    </source>
</evidence>
<organism evidence="1 2">
    <name type="scientific">Abyssibacter profundi</name>
    <dbReference type="NCBI Taxonomy" id="2182787"/>
    <lineage>
        <taxon>Bacteria</taxon>
        <taxon>Pseudomonadati</taxon>
        <taxon>Pseudomonadota</taxon>
        <taxon>Gammaproteobacteria</taxon>
        <taxon>Chromatiales</taxon>
        <taxon>Oceanococcaceae</taxon>
        <taxon>Abyssibacter</taxon>
    </lineage>
</organism>
<reference evidence="1 2" key="1">
    <citation type="submission" date="2018-05" db="EMBL/GenBank/DDBJ databases">
        <title>Abyssibacter profundi OUC007T gen. nov., sp. nov, a marine bacterium isolated from seawater of the Mariana Trench.</title>
        <authorList>
            <person name="Zhou S."/>
        </authorList>
    </citation>
    <scope>NUCLEOTIDE SEQUENCE [LARGE SCALE GENOMIC DNA]</scope>
    <source>
        <strain evidence="1 2">OUC007</strain>
    </source>
</reference>
<proteinExistence type="predicted"/>
<protein>
    <recommendedName>
        <fullName evidence="3">Phage shock protein B</fullName>
    </recommendedName>
</protein>
<accession>A0A383XR52</accession>
<keyword evidence="2" id="KW-1185">Reference proteome</keyword>
<dbReference type="EMBL" id="QEQK01000013">
    <property type="protein sequence ID" value="PWN55106.1"/>
    <property type="molecule type" value="Genomic_DNA"/>
</dbReference>
<evidence type="ECO:0000313" key="2">
    <source>
        <dbReference type="Proteomes" id="UP000251800"/>
    </source>
</evidence>
<evidence type="ECO:0000313" key="1">
    <source>
        <dbReference type="EMBL" id="PWN55106.1"/>
    </source>
</evidence>
<gene>
    <name evidence="1" type="ORF">DEH80_13840</name>
</gene>
<dbReference type="RefSeq" id="WP_109721105.1">
    <property type="nucleotide sequence ID" value="NZ_QEQK01000013.1"/>
</dbReference>
<sequence>MDLFTMITIVVIFGTTTGAITSYLKSRQQQQPPADVLERLQKLERRVGELEAAVTNEERELRRRFAELDASA</sequence>
<dbReference type="AlphaFoldDB" id="A0A383XR52"/>
<dbReference type="Proteomes" id="UP000251800">
    <property type="component" value="Unassembled WGS sequence"/>
</dbReference>